<dbReference type="Gene3D" id="3.40.710.10">
    <property type="entry name" value="DD-peptidase/beta-lactamase superfamily"/>
    <property type="match status" value="1"/>
</dbReference>
<comment type="caution">
    <text evidence="17">The sequence shown here is derived from an EMBL/GenBank/DDBJ whole genome shotgun (WGS) entry which is preliminary data.</text>
</comment>
<keyword evidence="12 14" id="KW-0472">Membrane</keyword>
<dbReference type="InterPro" id="IPR012338">
    <property type="entry name" value="Beta-lactam/transpept-like"/>
</dbReference>
<evidence type="ECO:0000256" key="9">
    <source>
        <dbReference type="ARBA" id="ARBA00022960"/>
    </source>
</evidence>
<dbReference type="SUPFAM" id="SSF56519">
    <property type="entry name" value="Penicillin binding protein dimerisation domain"/>
    <property type="match status" value="1"/>
</dbReference>
<feature type="domain" description="Penicillin-binding protein transpeptidase" evidence="15">
    <location>
        <begin position="269"/>
        <end position="603"/>
    </location>
</feature>
<dbReference type="InterPro" id="IPR050515">
    <property type="entry name" value="Beta-lactam/transpept"/>
</dbReference>
<accession>A0A7W4WBM0</accession>
<evidence type="ECO:0000256" key="4">
    <source>
        <dbReference type="ARBA" id="ARBA00022519"/>
    </source>
</evidence>
<evidence type="ECO:0000256" key="10">
    <source>
        <dbReference type="ARBA" id="ARBA00022984"/>
    </source>
</evidence>
<comment type="subcellular location">
    <subcellularLocation>
        <location evidence="14">Cell inner membrane</location>
        <topology evidence="14">Single-pass membrane protein</topology>
    </subcellularLocation>
    <subcellularLocation>
        <location evidence="2">Cell membrane</location>
    </subcellularLocation>
    <subcellularLocation>
        <location evidence="1">Membrane</location>
        <topology evidence="1">Single-pass membrane protein</topology>
    </subcellularLocation>
</comment>
<organism evidence="17 18">
    <name type="scientific">Microbulbifer rhizosphaerae</name>
    <dbReference type="NCBI Taxonomy" id="1562603"/>
    <lineage>
        <taxon>Bacteria</taxon>
        <taxon>Pseudomonadati</taxon>
        <taxon>Pseudomonadota</taxon>
        <taxon>Gammaproteobacteria</taxon>
        <taxon>Cellvibrionales</taxon>
        <taxon>Microbulbiferaceae</taxon>
        <taxon>Microbulbifer</taxon>
    </lineage>
</organism>
<keyword evidence="7 14" id="KW-0812">Transmembrane</keyword>
<dbReference type="GO" id="GO:0008658">
    <property type="term" value="F:penicillin binding"/>
    <property type="evidence" value="ECO:0007669"/>
    <property type="project" value="UniProtKB-UniRule"/>
</dbReference>
<evidence type="ECO:0000256" key="5">
    <source>
        <dbReference type="ARBA" id="ARBA00022645"/>
    </source>
</evidence>
<evidence type="ECO:0000313" key="18">
    <source>
        <dbReference type="Proteomes" id="UP000535937"/>
    </source>
</evidence>
<evidence type="ECO:0000256" key="7">
    <source>
        <dbReference type="ARBA" id="ARBA00022692"/>
    </source>
</evidence>
<dbReference type="GO" id="GO:0006508">
    <property type="term" value="P:proteolysis"/>
    <property type="evidence" value="ECO:0007669"/>
    <property type="project" value="UniProtKB-KW"/>
</dbReference>
<evidence type="ECO:0000256" key="8">
    <source>
        <dbReference type="ARBA" id="ARBA00022801"/>
    </source>
</evidence>
<evidence type="ECO:0000256" key="12">
    <source>
        <dbReference type="ARBA" id="ARBA00023136"/>
    </source>
</evidence>
<keyword evidence="11 14" id="KW-1133">Transmembrane helix</keyword>
<evidence type="ECO:0000256" key="13">
    <source>
        <dbReference type="ARBA" id="ARBA00023316"/>
    </source>
</evidence>
<dbReference type="Gene3D" id="3.90.1310.10">
    <property type="entry name" value="Penicillin-binding protein 2a (Domain 2)"/>
    <property type="match status" value="1"/>
</dbReference>
<dbReference type="InterPro" id="IPR036138">
    <property type="entry name" value="PBP_dimer_sf"/>
</dbReference>
<dbReference type="InterPro" id="IPR005311">
    <property type="entry name" value="PBP_dimer"/>
</dbReference>
<dbReference type="Pfam" id="PF00905">
    <property type="entry name" value="Transpeptidase"/>
    <property type="match status" value="1"/>
</dbReference>
<dbReference type="NCBIfam" id="TIGR03423">
    <property type="entry name" value="pbp2_mrdA"/>
    <property type="match status" value="1"/>
</dbReference>
<comment type="similarity">
    <text evidence="14">Belongs to the transpeptidase family. MrdA subfamily.</text>
</comment>
<dbReference type="GO" id="GO:0008360">
    <property type="term" value="P:regulation of cell shape"/>
    <property type="evidence" value="ECO:0007669"/>
    <property type="project" value="UniProtKB-KW"/>
</dbReference>
<dbReference type="PANTHER" id="PTHR30627:SF2">
    <property type="entry name" value="PEPTIDOGLYCAN D,D-TRANSPEPTIDASE MRDA"/>
    <property type="match status" value="1"/>
</dbReference>
<dbReference type="InterPro" id="IPR001460">
    <property type="entry name" value="PCN-bd_Tpept"/>
</dbReference>
<comment type="pathway">
    <text evidence="14">Cell wall biogenesis; peptidoglycan biosynthesis.</text>
</comment>
<dbReference type="Pfam" id="PF03717">
    <property type="entry name" value="PBP_dimer"/>
    <property type="match status" value="1"/>
</dbReference>
<comment type="function">
    <text evidence="14">Catalyzes cross-linking of the peptidoglycan cell wall.</text>
</comment>
<dbReference type="GO" id="GO:0009252">
    <property type="term" value="P:peptidoglycan biosynthetic process"/>
    <property type="evidence" value="ECO:0007669"/>
    <property type="project" value="UniProtKB-UniRule"/>
</dbReference>
<feature type="active site" description="Acyl-ester intermediate" evidence="14">
    <location>
        <position position="328"/>
    </location>
</feature>
<evidence type="ECO:0000256" key="3">
    <source>
        <dbReference type="ARBA" id="ARBA00022475"/>
    </source>
</evidence>
<dbReference type="Gene3D" id="3.30.1390.30">
    <property type="entry name" value="Penicillin-binding protein 2a, domain 3"/>
    <property type="match status" value="1"/>
</dbReference>
<comment type="caution">
    <text evidence="14">Lacks conserved residue(s) required for the propagation of feature annotation.</text>
</comment>
<dbReference type="EC" id="3.4.16.4" evidence="14"/>
<dbReference type="AlphaFoldDB" id="A0A7W4WBM0"/>
<feature type="transmembrane region" description="Helical" evidence="14">
    <location>
        <begin position="21"/>
        <end position="39"/>
    </location>
</feature>
<dbReference type="GO" id="GO:0071555">
    <property type="term" value="P:cell wall organization"/>
    <property type="evidence" value="ECO:0007669"/>
    <property type="project" value="UniProtKB-KW"/>
</dbReference>
<keyword evidence="6 14" id="KW-0645">Protease</keyword>
<evidence type="ECO:0000313" key="17">
    <source>
        <dbReference type="EMBL" id="MBB3061235.1"/>
    </source>
</evidence>
<dbReference type="GO" id="GO:0071972">
    <property type="term" value="F:peptidoglycan L,D-transpeptidase activity"/>
    <property type="evidence" value="ECO:0007669"/>
    <property type="project" value="TreeGrafter"/>
</dbReference>
<evidence type="ECO:0000256" key="14">
    <source>
        <dbReference type="HAMAP-Rule" id="MF_02081"/>
    </source>
</evidence>
<keyword evidence="3 14" id="KW-1003">Cell membrane</keyword>
<comment type="catalytic activity">
    <reaction evidence="14">
        <text>Preferential cleavage: (Ac)2-L-Lys-D-Ala-|-D-Ala. Also transpeptidation of peptidyl-alanyl moieties that are N-acyl substituents of D-alanine.</text>
        <dbReference type="EC" id="3.4.16.4"/>
    </reaction>
</comment>
<evidence type="ECO:0000259" key="16">
    <source>
        <dbReference type="Pfam" id="PF03717"/>
    </source>
</evidence>
<dbReference type="RefSeq" id="WP_183459428.1">
    <property type="nucleotide sequence ID" value="NZ_JACHWZ010000008.1"/>
</dbReference>
<dbReference type="Proteomes" id="UP000535937">
    <property type="component" value="Unassembled WGS sequence"/>
</dbReference>
<keyword evidence="9 14" id="KW-0133">Cell shape</keyword>
<proteinExistence type="inferred from homology"/>
<keyword evidence="5 14" id="KW-0121">Carboxypeptidase</keyword>
<dbReference type="GO" id="GO:0009002">
    <property type="term" value="F:serine-type D-Ala-D-Ala carboxypeptidase activity"/>
    <property type="evidence" value="ECO:0007669"/>
    <property type="project" value="UniProtKB-UniRule"/>
</dbReference>
<dbReference type="UniPathway" id="UPA00219"/>
<keyword evidence="13 14" id="KW-0961">Cell wall biogenesis/degradation</keyword>
<dbReference type="EMBL" id="JACHWZ010000008">
    <property type="protein sequence ID" value="MBB3061235.1"/>
    <property type="molecule type" value="Genomic_DNA"/>
</dbReference>
<dbReference type="InterPro" id="IPR017790">
    <property type="entry name" value="Penicillin-binding_protein_2"/>
</dbReference>
<keyword evidence="8 14" id="KW-0378">Hydrolase</keyword>
<dbReference type="HAMAP" id="MF_02081">
    <property type="entry name" value="MrdA_transpept"/>
    <property type="match status" value="1"/>
</dbReference>
<evidence type="ECO:0000256" key="6">
    <source>
        <dbReference type="ARBA" id="ARBA00022670"/>
    </source>
</evidence>
<dbReference type="GO" id="GO:0005886">
    <property type="term" value="C:plasma membrane"/>
    <property type="evidence" value="ECO:0007669"/>
    <property type="project" value="UniProtKB-SubCell"/>
</dbReference>
<feature type="domain" description="Penicillin-binding protein dimerisation" evidence="16">
    <location>
        <begin position="63"/>
        <end position="237"/>
    </location>
</feature>
<name>A0A7W4WBM0_9GAMM</name>
<evidence type="ECO:0000256" key="2">
    <source>
        <dbReference type="ARBA" id="ARBA00004236"/>
    </source>
</evidence>
<dbReference type="PANTHER" id="PTHR30627">
    <property type="entry name" value="PEPTIDOGLYCAN D,D-TRANSPEPTIDASE"/>
    <property type="match status" value="1"/>
</dbReference>
<evidence type="ECO:0000259" key="15">
    <source>
        <dbReference type="Pfam" id="PF00905"/>
    </source>
</evidence>
<evidence type="ECO:0000256" key="11">
    <source>
        <dbReference type="ARBA" id="ARBA00022989"/>
    </source>
</evidence>
<keyword evidence="4 14" id="KW-0997">Cell inner membrane</keyword>
<protein>
    <recommendedName>
        <fullName evidence="14">Peptidoglycan D,D-transpeptidase MrdA</fullName>
        <ecNumber evidence="14">3.4.16.4</ecNumber>
    </recommendedName>
    <alternativeName>
        <fullName evidence="14">Penicillin-binding protein 2</fullName>
        <shortName evidence="14">PBP-2</shortName>
    </alternativeName>
</protein>
<evidence type="ECO:0000256" key="1">
    <source>
        <dbReference type="ARBA" id="ARBA00004167"/>
    </source>
</evidence>
<dbReference type="SUPFAM" id="SSF56601">
    <property type="entry name" value="beta-lactamase/transpeptidase-like"/>
    <property type="match status" value="1"/>
</dbReference>
<keyword evidence="10 14" id="KW-0573">Peptidoglycan synthesis</keyword>
<reference evidence="17 18" key="1">
    <citation type="submission" date="2020-08" db="EMBL/GenBank/DDBJ databases">
        <title>Genomic Encyclopedia of Type Strains, Phase III (KMG-III): the genomes of soil and plant-associated and newly described type strains.</title>
        <authorList>
            <person name="Whitman W."/>
        </authorList>
    </citation>
    <scope>NUCLEOTIDE SEQUENCE [LARGE SCALE GENOMIC DNA]</scope>
    <source>
        <strain evidence="17 18">CECT 8799</strain>
    </source>
</reference>
<keyword evidence="18" id="KW-1185">Reference proteome</keyword>
<gene>
    <name evidence="14" type="primary">mrdA</name>
    <name evidence="17" type="ORF">FHS09_002068</name>
</gene>
<sequence length="629" mass="70195">MHNLHFKDHLTEQRLFHNRMLVALVGVAMLLGVLVARLYNLQVVNYDDYRTQSDENRIQVRPVAPTRGLIYDRNGALLADNRPSYTLAIVHERVRNMDATLELLGQLVRLEDSDVQKFRKRLQRRRPFEPIPLRFRLSEDEIARISVNEFRLPGVSVEAELVRYYPLTDLFAHSVGYVGRISERDLAQFSEEDVRRYSGTQSIGKVGLERSYEDLLLGEVGYENVETNARGRVLRVLERHDPRPGAELTLHLDARLQKVATEALGDNRGAVVAIDVNTGGVLAFVSKPSFDPNLFVTGISFNDYRALSDSLDVPLFNRALQGQYPPGSTLKPMMGLGGLEAGVITAGTTIKDPGFFKLPNDTRLYREQWKRWGHGDKVDLIQALAESCDIYFWSMASRWNIDDMHRIATRFGLGARTGIDLPVERPGLFPSRDWKRGARGLPWFPGDSLNAVLGQGFDLATPLQLAVMTATMANRGIHYRPQVVMAVDGVEQPPEVLHHVEARPEHWSLVFEGMESVVNSPKGTGKKAGAGLDFRVAGKSGTAQVVGIAQGERYDSEALKERHRDHALFVAFAPVDDPQIAVAVLVENGEGGGKVAAPVARELFFDWMSRPMENTVRAAEADDEEVSRG</sequence>